<gene>
    <name evidence="1" type="ORF">KI387_022496</name>
</gene>
<feature type="non-terminal residue" evidence="1">
    <location>
        <position position="1"/>
    </location>
</feature>
<comment type="caution">
    <text evidence="1">The sequence shown here is derived from an EMBL/GenBank/DDBJ whole genome shotgun (WGS) entry which is preliminary data.</text>
</comment>
<dbReference type="Proteomes" id="UP000824469">
    <property type="component" value="Unassembled WGS sequence"/>
</dbReference>
<dbReference type="AlphaFoldDB" id="A0AA38G0G2"/>
<organism evidence="1 2">
    <name type="scientific">Taxus chinensis</name>
    <name type="common">Chinese yew</name>
    <name type="synonym">Taxus wallichiana var. chinensis</name>
    <dbReference type="NCBI Taxonomy" id="29808"/>
    <lineage>
        <taxon>Eukaryota</taxon>
        <taxon>Viridiplantae</taxon>
        <taxon>Streptophyta</taxon>
        <taxon>Embryophyta</taxon>
        <taxon>Tracheophyta</taxon>
        <taxon>Spermatophyta</taxon>
        <taxon>Pinopsida</taxon>
        <taxon>Pinidae</taxon>
        <taxon>Conifers II</taxon>
        <taxon>Cupressales</taxon>
        <taxon>Taxaceae</taxon>
        <taxon>Taxus</taxon>
    </lineage>
</organism>
<dbReference type="Gene3D" id="2.60.120.330">
    <property type="entry name" value="B-lactam Antibiotic, Isopenicillin N Synthase, Chain"/>
    <property type="match status" value="1"/>
</dbReference>
<dbReference type="SUPFAM" id="SSF51197">
    <property type="entry name" value="Clavaminate synthase-like"/>
    <property type="match status" value="1"/>
</dbReference>
<dbReference type="EMBL" id="JAHRHJ020000005">
    <property type="protein sequence ID" value="KAH9313869.1"/>
    <property type="molecule type" value="Genomic_DNA"/>
</dbReference>
<sequence>ACSNGRYRGSHHHVVCKGWTNRMSIAQFYVFPNDKKIWAPAELMDEEINP</sequence>
<feature type="non-terminal residue" evidence="1">
    <location>
        <position position="50"/>
    </location>
</feature>
<name>A0AA38G0G2_TAXCH</name>
<reference evidence="1 2" key="1">
    <citation type="journal article" date="2021" name="Nat. Plants">
        <title>The Taxus genome provides insights into paclitaxel biosynthesis.</title>
        <authorList>
            <person name="Xiong X."/>
            <person name="Gou J."/>
            <person name="Liao Q."/>
            <person name="Li Y."/>
            <person name="Zhou Q."/>
            <person name="Bi G."/>
            <person name="Li C."/>
            <person name="Du R."/>
            <person name="Wang X."/>
            <person name="Sun T."/>
            <person name="Guo L."/>
            <person name="Liang H."/>
            <person name="Lu P."/>
            <person name="Wu Y."/>
            <person name="Zhang Z."/>
            <person name="Ro D.K."/>
            <person name="Shang Y."/>
            <person name="Huang S."/>
            <person name="Yan J."/>
        </authorList>
    </citation>
    <scope>NUCLEOTIDE SEQUENCE [LARGE SCALE GENOMIC DNA]</scope>
    <source>
        <strain evidence="1">Ta-2019</strain>
    </source>
</reference>
<dbReference type="InterPro" id="IPR027443">
    <property type="entry name" value="IPNS-like_sf"/>
</dbReference>
<accession>A0AA38G0G2</accession>
<evidence type="ECO:0000313" key="2">
    <source>
        <dbReference type="Proteomes" id="UP000824469"/>
    </source>
</evidence>
<protein>
    <submittedName>
        <fullName evidence="1">Uncharacterized protein</fullName>
    </submittedName>
</protein>
<evidence type="ECO:0000313" key="1">
    <source>
        <dbReference type="EMBL" id="KAH9313869.1"/>
    </source>
</evidence>
<proteinExistence type="predicted"/>
<keyword evidence="2" id="KW-1185">Reference proteome</keyword>